<comment type="similarity">
    <text evidence="2 8">Belongs to the DNA/RNA non-specific endonuclease family.</text>
</comment>
<protein>
    <recommendedName>
        <fullName evidence="8">Endonuclease</fullName>
        <ecNumber evidence="8">3.1.30.-</ecNumber>
    </recommendedName>
</protein>
<evidence type="ECO:0000259" key="11">
    <source>
        <dbReference type="SMART" id="SM00892"/>
    </source>
</evidence>
<sequence>MKSYFVLILAFVCNAGYANVCSSLGCPTGAPDSNDLLERSIYTISNNQQTKFADWAAYKVTTQTIDGPSRSRSWRSDPDLKREYTLETADYKDAHALIRTDRGHQVPLASVSNTADWRSTNYLSNITPQSSNLNQGPWVRLESAVRVLARSGESVYVVTGPLYESFFASLPGADESHTIPSGYFKIVATINQAGYVRASAYVMEQNSARADDYCIKEVTIDNVESRSGLDIFPEMTGSKEYAVETRLGGLSSQLGC</sequence>
<evidence type="ECO:0000256" key="4">
    <source>
        <dbReference type="ARBA" id="ARBA00022723"/>
    </source>
</evidence>
<evidence type="ECO:0000256" key="1">
    <source>
        <dbReference type="ARBA" id="ARBA00001946"/>
    </source>
</evidence>
<keyword evidence="3 8" id="KW-0540">Nuclease</keyword>
<dbReference type="EC" id="3.1.30.-" evidence="8"/>
<dbReference type="SUPFAM" id="SSF54060">
    <property type="entry name" value="His-Me finger endonucleases"/>
    <property type="match status" value="1"/>
</dbReference>
<comment type="cofactor">
    <cofactor evidence="1 8">
        <name>Mg(2+)</name>
        <dbReference type="ChEBI" id="CHEBI:18420"/>
    </cofactor>
</comment>
<dbReference type="Proteomes" id="UP001461163">
    <property type="component" value="Unassembled WGS sequence"/>
</dbReference>
<evidence type="ECO:0000256" key="5">
    <source>
        <dbReference type="ARBA" id="ARBA00022759"/>
    </source>
</evidence>
<gene>
    <name evidence="12" type="ORF">WNY77_15010</name>
</gene>
<feature type="domain" description="ENPP1-3/EXOG-like endonuclease/phosphodiesterase" evidence="10">
    <location>
        <begin position="39"/>
        <end position="238"/>
    </location>
</feature>
<keyword evidence="6 8" id="KW-0378">Hydrolase</keyword>
<dbReference type="CDD" id="cd00091">
    <property type="entry name" value="NUC"/>
    <property type="match status" value="1"/>
</dbReference>
<dbReference type="InterPro" id="IPR020821">
    <property type="entry name" value="ENPP1-3/EXOG-like_nuc-like"/>
</dbReference>
<evidence type="ECO:0000256" key="6">
    <source>
        <dbReference type="ARBA" id="ARBA00022801"/>
    </source>
</evidence>
<evidence type="ECO:0000256" key="7">
    <source>
        <dbReference type="ARBA" id="ARBA00022842"/>
    </source>
</evidence>
<evidence type="ECO:0000256" key="8">
    <source>
        <dbReference type="RuleBase" id="RU366055"/>
    </source>
</evidence>
<organism evidence="12 13">
    <name type="scientific">Paraglaciecola mesophila</name>
    <dbReference type="NCBI Taxonomy" id="197222"/>
    <lineage>
        <taxon>Bacteria</taxon>
        <taxon>Pseudomonadati</taxon>
        <taxon>Pseudomonadota</taxon>
        <taxon>Gammaproteobacteria</taxon>
        <taxon>Alteromonadales</taxon>
        <taxon>Alteromonadaceae</taxon>
        <taxon>Paraglaciecola</taxon>
    </lineage>
</organism>
<dbReference type="SMART" id="SM00892">
    <property type="entry name" value="Endonuclease_NS"/>
    <property type="match status" value="1"/>
</dbReference>
<comment type="caution">
    <text evidence="12">The sequence shown here is derived from an EMBL/GenBank/DDBJ whole genome shotgun (WGS) entry which is preliminary data.</text>
</comment>
<dbReference type="InterPro" id="IPR044929">
    <property type="entry name" value="DNA/RNA_non-sp_Endonuclease_sf"/>
</dbReference>
<feature type="domain" description="DNA/RNA non-specific endonuclease/pyrophosphatase/phosphodiesterase" evidence="11">
    <location>
        <begin position="38"/>
        <end position="238"/>
    </location>
</feature>
<dbReference type="PROSITE" id="PS01070">
    <property type="entry name" value="NUCLEASE_NON_SPEC"/>
    <property type="match status" value="1"/>
</dbReference>
<evidence type="ECO:0000259" key="10">
    <source>
        <dbReference type="SMART" id="SM00477"/>
    </source>
</evidence>
<dbReference type="InterPro" id="IPR044925">
    <property type="entry name" value="His-Me_finger_sf"/>
</dbReference>
<evidence type="ECO:0000313" key="13">
    <source>
        <dbReference type="Proteomes" id="UP001461163"/>
    </source>
</evidence>
<keyword evidence="9" id="KW-0732">Signal</keyword>
<dbReference type="PANTHER" id="PTHR13966:SF5">
    <property type="entry name" value="ENDONUCLEASE G, MITOCHONDRIAL"/>
    <property type="match status" value="1"/>
</dbReference>
<dbReference type="InterPro" id="IPR040255">
    <property type="entry name" value="Non-specific_endonuclease"/>
</dbReference>
<accession>A0ABU9SXW0</accession>
<dbReference type="InterPro" id="IPR018524">
    <property type="entry name" value="DNA/RNA_endonuclease_AS"/>
</dbReference>
<dbReference type="Pfam" id="PF01223">
    <property type="entry name" value="Endonuclease_NS"/>
    <property type="match status" value="1"/>
</dbReference>
<dbReference type="PANTHER" id="PTHR13966">
    <property type="entry name" value="ENDONUCLEASE RELATED"/>
    <property type="match status" value="1"/>
</dbReference>
<dbReference type="GO" id="GO:0004519">
    <property type="term" value="F:endonuclease activity"/>
    <property type="evidence" value="ECO:0007669"/>
    <property type="project" value="UniProtKB-KW"/>
</dbReference>
<feature type="chain" id="PRO_5046474177" description="Endonuclease" evidence="9">
    <location>
        <begin position="19"/>
        <end position="256"/>
    </location>
</feature>
<name>A0ABU9SXW0_9ALTE</name>
<evidence type="ECO:0000256" key="3">
    <source>
        <dbReference type="ARBA" id="ARBA00022722"/>
    </source>
</evidence>
<feature type="signal peptide" evidence="9">
    <location>
        <begin position="1"/>
        <end position="18"/>
    </location>
</feature>
<dbReference type="SMART" id="SM00477">
    <property type="entry name" value="NUC"/>
    <property type="match status" value="1"/>
</dbReference>
<dbReference type="EMBL" id="JBBMQS010000009">
    <property type="protein sequence ID" value="MEM5498716.1"/>
    <property type="molecule type" value="Genomic_DNA"/>
</dbReference>
<keyword evidence="4 8" id="KW-0479">Metal-binding</keyword>
<dbReference type="PROSITE" id="PS51257">
    <property type="entry name" value="PROKAR_LIPOPROTEIN"/>
    <property type="match status" value="1"/>
</dbReference>
<keyword evidence="7" id="KW-0460">Magnesium</keyword>
<dbReference type="Gene3D" id="3.40.570.10">
    <property type="entry name" value="Extracellular Endonuclease, subunit A"/>
    <property type="match status" value="1"/>
</dbReference>
<reference evidence="12 13" key="1">
    <citation type="submission" date="2024-03" db="EMBL/GenBank/DDBJ databases">
        <title>Community enrichment and isolation of bacterial strains for fucoidan degradation.</title>
        <authorList>
            <person name="Sichert A."/>
        </authorList>
    </citation>
    <scope>NUCLEOTIDE SEQUENCE [LARGE SCALE GENOMIC DNA]</scope>
    <source>
        <strain evidence="12 13">AS12</strain>
    </source>
</reference>
<keyword evidence="5 8" id="KW-0255">Endonuclease</keyword>
<keyword evidence="13" id="KW-1185">Reference proteome</keyword>
<evidence type="ECO:0000256" key="9">
    <source>
        <dbReference type="SAM" id="SignalP"/>
    </source>
</evidence>
<evidence type="ECO:0000313" key="12">
    <source>
        <dbReference type="EMBL" id="MEM5498716.1"/>
    </source>
</evidence>
<proteinExistence type="inferred from homology"/>
<evidence type="ECO:0000256" key="2">
    <source>
        <dbReference type="ARBA" id="ARBA00010052"/>
    </source>
</evidence>
<dbReference type="RefSeq" id="WP_342882183.1">
    <property type="nucleotide sequence ID" value="NZ_JBBMQS010000009.1"/>
</dbReference>
<dbReference type="InterPro" id="IPR001604">
    <property type="entry name" value="Endo_G_ENPP1-like_dom"/>
</dbReference>